<dbReference type="GO" id="GO:0006298">
    <property type="term" value="P:mismatch repair"/>
    <property type="evidence" value="ECO:0007669"/>
    <property type="project" value="InterPro"/>
</dbReference>
<dbReference type="InterPro" id="IPR036678">
    <property type="entry name" value="MutS_con_dom_sf"/>
</dbReference>
<accession>A0A0N5BKH0</accession>
<reference evidence="2" key="1">
    <citation type="submission" date="2017-02" db="UniProtKB">
        <authorList>
            <consortium name="WormBaseParasite"/>
        </authorList>
    </citation>
    <scope>IDENTIFICATION</scope>
</reference>
<organism evidence="1 2">
    <name type="scientific">Strongyloides papillosus</name>
    <name type="common">Intestinal threadworm</name>
    <dbReference type="NCBI Taxonomy" id="174720"/>
    <lineage>
        <taxon>Eukaryota</taxon>
        <taxon>Metazoa</taxon>
        <taxon>Ecdysozoa</taxon>
        <taxon>Nematoda</taxon>
        <taxon>Chromadorea</taxon>
        <taxon>Rhabditida</taxon>
        <taxon>Tylenchina</taxon>
        <taxon>Panagrolaimomorpha</taxon>
        <taxon>Strongyloidoidea</taxon>
        <taxon>Strongyloididae</taxon>
        <taxon>Strongyloides</taxon>
    </lineage>
</organism>
<evidence type="ECO:0000313" key="2">
    <source>
        <dbReference type="WBParaSite" id="SPAL_0000642700.1"/>
    </source>
</evidence>
<dbReference type="WBParaSite" id="SPAL_0000642700.1">
    <property type="protein sequence ID" value="SPAL_0000642700.1"/>
    <property type="gene ID" value="SPAL_0000642700"/>
</dbReference>
<keyword evidence="1" id="KW-1185">Reference proteome</keyword>
<dbReference type="GO" id="GO:0005524">
    <property type="term" value="F:ATP binding"/>
    <property type="evidence" value="ECO:0007669"/>
    <property type="project" value="InterPro"/>
</dbReference>
<sequence>MKDISCQCTLHEWEGISNFGITFIYTAVGSFCLTQFTDDNISSGLGTLLSWFQPAQLLTEKNLQSESSVCCRQFYLTLNLSHKEEFYDPARIFHEMISESILELRSPNAQKYFKGLIGKLSSEIAGQNELL</sequence>
<proteinExistence type="predicted"/>
<dbReference type="AlphaFoldDB" id="A0A0N5BKH0"/>
<dbReference type="GO" id="GO:0030983">
    <property type="term" value="F:mismatched DNA binding"/>
    <property type="evidence" value="ECO:0007669"/>
    <property type="project" value="InterPro"/>
</dbReference>
<dbReference type="Proteomes" id="UP000046392">
    <property type="component" value="Unplaced"/>
</dbReference>
<name>A0A0N5BKH0_STREA</name>
<dbReference type="Gene3D" id="3.30.420.110">
    <property type="entry name" value="MutS, connector domain"/>
    <property type="match status" value="1"/>
</dbReference>
<dbReference type="STRING" id="174720.A0A0N5BKH0"/>
<protein>
    <submittedName>
        <fullName evidence="2">MutS_II domain-containing protein</fullName>
    </submittedName>
</protein>
<evidence type="ECO:0000313" key="1">
    <source>
        <dbReference type="Proteomes" id="UP000046392"/>
    </source>
</evidence>